<dbReference type="RefSeq" id="WP_231897467.1">
    <property type="nucleotide sequence ID" value="NZ_AP018685.1"/>
</dbReference>
<evidence type="ECO:0000313" key="8">
    <source>
        <dbReference type="Proteomes" id="UP001607151"/>
    </source>
</evidence>
<keyword evidence="3 6" id="KW-1133">Transmembrane helix</keyword>
<comment type="caution">
    <text evidence="7">The sequence shown here is derived from an EMBL/GenBank/DDBJ whole genome shotgun (WGS) entry which is preliminary data.</text>
</comment>
<evidence type="ECO:0000256" key="6">
    <source>
        <dbReference type="SAM" id="Phobius"/>
    </source>
</evidence>
<dbReference type="PRINTS" id="PR00762">
    <property type="entry name" value="CLCHANNEL"/>
</dbReference>
<keyword evidence="5" id="KW-0813">Transport</keyword>
<dbReference type="Gene3D" id="1.10.3080.10">
    <property type="entry name" value="Clc chloride channel"/>
    <property type="match status" value="1"/>
</dbReference>
<keyword evidence="4 6" id="KW-0472">Membrane</keyword>
<accession>A0ABW7IXC8</accession>
<feature type="transmembrane region" description="Helical" evidence="6">
    <location>
        <begin position="28"/>
        <end position="51"/>
    </location>
</feature>
<name>A0ABW7IXC8_9VIBR</name>
<evidence type="ECO:0000256" key="1">
    <source>
        <dbReference type="ARBA" id="ARBA00004141"/>
    </source>
</evidence>
<dbReference type="InterPro" id="IPR001807">
    <property type="entry name" value="ClC"/>
</dbReference>
<dbReference type="CDD" id="cd03682">
    <property type="entry name" value="ClC_sycA_like"/>
    <property type="match status" value="1"/>
</dbReference>
<protein>
    <submittedName>
        <fullName evidence="7">Voltage-gated chloride channel family protein</fullName>
    </submittedName>
</protein>
<dbReference type="InterPro" id="IPR014743">
    <property type="entry name" value="Cl-channel_core"/>
</dbReference>
<dbReference type="SUPFAM" id="SSF81340">
    <property type="entry name" value="Clc chloride channel"/>
    <property type="match status" value="1"/>
</dbReference>
<dbReference type="PANTHER" id="PTHR43427">
    <property type="entry name" value="CHLORIDE CHANNEL PROTEIN CLC-E"/>
    <property type="match status" value="1"/>
</dbReference>
<keyword evidence="5" id="KW-0406">Ion transport</keyword>
<dbReference type="PANTHER" id="PTHR43427:SF12">
    <property type="entry name" value="CHLORIDE TRANSPORTER"/>
    <property type="match status" value="1"/>
</dbReference>
<evidence type="ECO:0000313" key="7">
    <source>
        <dbReference type="EMBL" id="MFH0266315.1"/>
    </source>
</evidence>
<keyword evidence="8" id="KW-1185">Reference proteome</keyword>
<proteinExistence type="predicted"/>
<reference evidence="7 8" key="1">
    <citation type="submission" date="2024-10" db="EMBL/GenBank/DDBJ databases">
        <authorList>
            <person name="Yibar A."/>
            <person name="Saticioglu I.B."/>
            <person name="Duman M."/>
            <person name="Ajmi N."/>
            <person name="Gurler F."/>
            <person name="Ay H."/>
            <person name="Onuk E."/>
            <person name="Guler S."/>
            <person name="Romalde J.L."/>
        </authorList>
    </citation>
    <scope>NUCLEOTIDE SEQUENCE [LARGE SCALE GENOMIC DNA]</scope>
    <source>
        <strain evidence="7 8">14-MA-B</strain>
    </source>
</reference>
<evidence type="ECO:0000256" key="4">
    <source>
        <dbReference type="ARBA" id="ARBA00023136"/>
    </source>
</evidence>
<dbReference type="Proteomes" id="UP001607151">
    <property type="component" value="Unassembled WGS sequence"/>
</dbReference>
<gene>
    <name evidence="7" type="ORF">ACGRQ9_12760</name>
</gene>
<keyword evidence="2 6" id="KW-0812">Transmembrane</keyword>
<feature type="transmembrane region" description="Helical" evidence="6">
    <location>
        <begin position="403"/>
        <end position="424"/>
    </location>
</feature>
<organism evidence="7 8">
    <name type="scientific">Vibrio rumoiensis</name>
    <dbReference type="NCBI Taxonomy" id="76258"/>
    <lineage>
        <taxon>Bacteria</taxon>
        <taxon>Pseudomonadati</taxon>
        <taxon>Pseudomonadota</taxon>
        <taxon>Gammaproteobacteria</taxon>
        <taxon>Vibrionales</taxon>
        <taxon>Vibrionaceae</taxon>
        <taxon>Vibrio</taxon>
    </lineage>
</organism>
<dbReference type="Pfam" id="PF00654">
    <property type="entry name" value="Voltage_CLC"/>
    <property type="match status" value="1"/>
</dbReference>
<feature type="transmembrane region" description="Helical" evidence="6">
    <location>
        <begin position="193"/>
        <end position="218"/>
    </location>
</feature>
<feature type="transmembrane region" description="Helical" evidence="6">
    <location>
        <begin position="156"/>
        <end position="181"/>
    </location>
</feature>
<dbReference type="InterPro" id="IPR050368">
    <property type="entry name" value="ClC-type_chloride_channel"/>
</dbReference>
<dbReference type="EMBL" id="JBIHSN010000002">
    <property type="protein sequence ID" value="MFH0266315.1"/>
    <property type="molecule type" value="Genomic_DNA"/>
</dbReference>
<evidence type="ECO:0000256" key="3">
    <source>
        <dbReference type="ARBA" id="ARBA00022989"/>
    </source>
</evidence>
<comment type="subcellular location">
    <subcellularLocation>
        <location evidence="1">Membrane</location>
        <topology evidence="1">Multi-pass membrane protein</topology>
    </subcellularLocation>
</comment>
<evidence type="ECO:0000256" key="5">
    <source>
        <dbReference type="ARBA" id="ARBA00023303"/>
    </source>
</evidence>
<feature type="transmembrane region" description="Helical" evidence="6">
    <location>
        <begin position="372"/>
        <end position="396"/>
    </location>
</feature>
<feature type="transmembrane region" description="Helical" evidence="6">
    <location>
        <begin position="63"/>
        <end position="79"/>
    </location>
</feature>
<sequence length="468" mass="50639">MALILIILGRYMSHPLNANPKLFAQILRWIAIIIPVASVIGALNAFFLWILSEATAIREANIWLLYLLPFAGLVIVYLYKELGKNSDGGNNLIMDEIHQPGAGIPTRMGPLVLLTTVITHLFGGSAGREGTAVQIGGAASNYFAKLFKLSESDKRLLLISGIAAGFGAIFGTPLTGAIFALEVLAIGRLKYDAIVPALFAAIVADMVCTALGAHHTHYRIDFLESYQLLDHVVKVDPLLLLKILVAGIGFGLAGYLFGELTHSLKDFFKLTLKNPYLIVFVGGILVILITKLIGNYDYIGLGVYSYREGGVSIVSAFHQGGAEWYSWLFKLVLTALTLSVGFKGGEVTPLFFIGATLGNTLAWALGAPPELFAALGFIAVFAAATNTPLACTIMGVELFGSEYILYFAVACYTAYYFSGHTGIYSSQRIAVPKLFDLKETSRFDGKIGQLRETQSSLFASLVNRLKNK</sequence>
<feature type="transmembrane region" description="Helical" evidence="6">
    <location>
        <begin position="277"/>
        <end position="294"/>
    </location>
</feature>
<feature type="transmembrane region" description="Helical" evidence="6">
    <location>
        <begin position="238"/>
        <end position="257"/>
    </location>
</feature>
<keyword evidence="5" id="KW-0407">Ion channel</keyword>
<evidence type="ECO:0000256" key="2">
    <source>
        <dbReference type="ARBA" id="ARBA00022692"/>
    </source>
</evidence>